<dbReference type="CDD" id="cd02037">
    <property type="entry name" value="Mrp_NBP35"/>
    <property type="match status" value="1"/>
</dbReference>
<dbReference type="EMBL" id="UGRP01000002">
    <property type="protein sequence ID" value="SUA29810.1"/>
    <property type="molecule type" value="Genomic_DNA"/>
</dbReference>
<dbReference type="GO" id="GO:0016887">
    <property type="term" value="F:ATP hydrolysis activity"/>
    <property type="evidence" value="ECO:0007669"/>
    <property type="project" value="UniProtKB-UniRule"/>
</dbReference>
<keyword evidence="7" id="KW-0378">Hydrolase</keyword>
<dbReference type="FunFam" id="3.40.50.300:FF:000418">
    <property type="entry name" value="Iron-sulfur cluster carrier protein"/>
    <property type="match status" value="1"/>
</dbReference>
<evidence type="ECO:0000256" key="5">
    <source>
        <dbReference type="ARBA" id="ARBA00023014"/>
    </source>
</evidence>
<dbReference type="SUPFAM" id="SSF52540">
    <property type="entry name" value="P-loop containing nucleoside triphosphate hydrolases"/>
    <property type="match status" value="1"/>
</dbReference>
<dbReference type="Proteomes" id="UP000254176">
    <property type="component" value="Unassembled WGS sequence"/>
</dbReference>
<dbReference type="AlphaFoldDB" id="A0A378W9Z0"/>
<comment type="subunit">
    <text evidence="7">Homodimer.</text>
</comment>
<evidence type="ECO:0000313" key="9">
    <source>
        <dbReference type="Proteomes" id="UP000254176"/>
    </source>
</evidence>
<dbReference type="GO" id="GO:0046872">
    <property type="term" value="F:metal ion binding"/>
    <property type="evidence" value="ECO:0007669"/>
    <property type="project" value="UniProtKB-KW"/>
</dbReference>
<dbReference type="GO" id="GO:0140663">
    <property type="term" value="F:ATP-dependent FeS chaperone activity"/>
    <property type="evidence" value="ECO:0007669"/>
    <property type="project" value="InterPro"/>
</dbReference>
<keyword evidence="5 7" id="KW-0411">Iron-sulfur</keyword>
<proteinExistence type="inferred from homology"/>
<name>A0A378W9Z0_NEIME</name>
<feature type="binding site" evidence="7">
    <location>
        <begin position="156"/>
        <end position="163"/>
    </location>
    <ligand>
        <name>ATP</name>
        <dbReference type="ChEBI" id="CHEBI:30616"/>
    </ligand>
</feature>
<sequence>MQTTVCTGYFGNRFSQSAAYRVKVRTRKSKPPEINVHFPPVSLPNLHTETHIMNIQNIRTLLDTVAVPNTARTLGSEKAVRSVEQRSDGIHIALHFGFPVAHIASETADRIQETLMPLTGDTHIHLSIDTEIGTHKVQPGVTTIKGVKNIIAVASGKGGVGKSTTTANLAAAMARMGARVGVLDADLYGPSQPTMLGVDDRKPDQKNQKLIPVESSNGIQVMSIGFLVDTDQAVVWRGPMVSQALQQLMFQSEWDEVDYLFIDLPPGTGDIQLTLSQRIPVTGSVIVTTPQDIALIDARKAVDMFRKVNIPILGVLENMSVHICTNCGHSEALFGTDGGKDLAARLNVPLLGQLPLSLPVREAMDGGTPAQLFDEHPAIAKIYTDAAFQIALSIADKGKDFSSRFPKIVVE</sequence>
<dbReference type="InterPro" id="IPR027417">
    <property type="entry name" value="P-loop_NTPase"/>
</dbReference>
<dbReference type="Pfam" id="PF10609">
    <property type="entry name" value="ParA"/>
    <property type="match status" value="1"/>
</dbReference>
<evidence type="ECO:0000256" key="1">
    <source>
        <dbReference type="ARBA" id="ARBA00022723"/>
    </source>
</evidence>
<keyword evidence="3 7" id="KW-0067">ATP-binding</keyword>
<keyword evidence="2 7" id="KW-0547">Nucleotide-binding</keyword>
<dbReference type="Gene3D" id="3.40.50.300">
    <property type="entry name" value="P-loop containing nucleotide triphosphate hydrolases"/>
    <property type="match status" value="1"/>
</dbReference>
<dbReference type="HAMAP" id="MF_02040">
    <property type="entry name" value="Mrp_NBP35"/>
    <property type="match status" value="1"/>
</dbReference>
<evidence type="ECO:0000256" key="7">
    <source>
        <dbReference type="HAMAP-Rule" id="MF_02040"/>
    </source>
</evidence>
<reference evidence="8 9" key="1">
    <citation type="submission" date="2018-06" db="EMBL/GenBank/DDBJ databases">
        <authorList>
            <consortium name="Pathogen Informatics"/>
            <person name="Doyle S."/>
        </authorList>
    </citation>
    <scope>NUCLEOTIDE SEQUENCE [LARGE SCALE GENOMIC DNA]</scope>
    <source>
        <strain evidence="8 9">NCTC8554</strain>
    </source>
</reference>
<keyword evidence="1 7" id="KW-0479">Metal-binding</keyword>
<evidence type="ECO:0000313" key="8">
    <source>
        <dbReference type="EMBL" id="SUA29810.1"/>
    </source>
</evidence>
<protein>
    <recommendedName>
        <fullName evidence="7">Iron-sulfur cluster carrier protein</fullName>
    </recommendedName>
</protein>
<dbReference type="PANTHER" id="PTHR42961:SF2">
    <property type="entry name" value="IRON-SULFUR PROTEIN NUBPL"/>
    <property type="match status" value="1"/>
</dbReference>
<accession>A0A378W9Z0</accession>
<gene>
    <name evidence="8" type="primary">ylxH</name>
    <name evidence="8" type="ORF">NCTC8554_01811</name>
</gene>
<dbReference type="InterPro" id="IPR044304">
    <property type="entry name" value="NUBPL-like"/>
</dbReference>
<dbReference type="GO" id="GO:0051539">
    <property type="term" value="F:4 iron, 4 sulfur cluster binding"/>
    <property type="evidence" value="ECO:0007669"/>
    <property type="project" value="TreeGrafter"/>
</dbReference>
<dbReference type="NCBIfam" id="NF008669">
    <property type="entry name" value="PRK11670.1"/>
    <property type="match status" value="1"/>
</dbReference>
<comment type="similarity">
    <text evidence="6 7">Belongs to the Mrp/NBP35 ATP-binding proteins family.</text>
</comment>
<organism evidence="8 9">
    <name type="scientific">Neisseria meningitidis</name>
    <dbReference type="NCBI Taxonomy" id="487"/>
    <lineage>
        <taxon>Bacteria</taxon>
        <taxon>Pseudomonadati</taxon>
        <taxon>Pseudomonadota</taxon>
        <taxon>Betaproteobacteria</taxon>
        <taxon>Neisseriales</taxon>
        <taxon>Neisseriaceae</taxon>
        <taxon>Neisseria</taxon>
    </lineage>
</organism>
<dbReference type="GO" id="GO:0005524">
    <property type="term" value="F:ATP binding"/>
    <property type="evidence" value="ECO:0007669"/>
    <property type="project" value="UniProtKB-UniRule"/>
</dbReference>
<dbReference type="InterPro" id="IPR033756">
    <property type="entry name" value="YlxH/NBP35"/>
</dbReference>
<comment type="function">
    <text evidence="7">Binds and transfers iron-sulfur (Fe-S) clusters to target apoproteins. Can hydrolyze ATP.</text>
</comment>
<keyword evidence="4 7" id="KW-0408">Iron</keyword>
<evidence type="ECO:0000256" key="6">
    <source>
        <dbReference type="ARBA" id="ARBA00024036"/>
    </source>
</evidence>
<dbReference type="InterPro" id="IPR019591">
    <property type="entry name" value="Mrp/NBP35_ATP-bd"/>
</dbReference>
<evidence type="ECO:0000256" key="3">
    <source>
        <dbReference type="ARBA" id="ARBA00022840"/>
    </source>
</evidence>
<dbReference type="PANTHER" id="PTHR42961">
    <property type="entry name" value="IRON-SULFUR PROTEIN NUBPL"/>
    <property type="match status" value="1"/>
</dbReference>
<evidence type="ECO:0000256" key="2">
    <source>
        <dbReference type="ARBA" id="ARBA00022741"/>
    </source>
</evidence>
<dbReference type="GO" id="GO:0016226">
    <property type="term" value="P:iron-sulfur cluster assembly"/>
    <property type="evidence" value="ECO:0007669"/>
    <property type="project" value="InterPro"/>
</dbReference>
<evidence type="ECO:0000256" key="4">
    <source>
        <dbReference type="ARBA" id="ARBA00023004"/>
    </source>
</evidence>